<sequence>MTTPLLGSCHCGATKYVVWLTLPNTFDESNPPSANDQRFSRCNCTTCHKTGAFHIRPANVKTDFLLLAPADPYLDLGDYLTSDREIHFFFCKTCGVRCFSFCGKSETTELDLCELKVPGYDVPNFLTKVWKSTGESYNPVFGAYVSVNAYTINTDQPEFDMRVLTEKKQVRYIDMLPEPEKDGKPIRWDRPHAGGSY</sequence>
<gene>
    <name evidence="5" type="ORF">VHEMI01003</name>
</gene>
<evidence type="ECO:0000259" key="4">
    <source>
        <dbReference type="PROSITE" id="PS51891"/>
    </source>
</evidence>
<reference evidence="5 6" key="1">
    <citation type="journal article" date="2015" name="Genome Announc.">
        <title>Draft Genome Sequence and Gene Annotation of the Entomopathogenic Fungus Verticillium hemipterigenum.</title>
        <authorList>
            <person name="Horn F."/>
            <person name="Habel A."/>
            <person name="Scharf D.H."/>
            <person name="Dworschak J."/>
            <person name="Brakhage A.A."/>
            <person name="Guthke R."/>
            <person name="Hertweck C."/>
            <person name="Linde J."/>
        </authorList>
    </citation>
    <scope>NUCLEOTIDE SEQUENCE [LARGE SCALE GENOMIC DNA]</scope>
</reference>
<keyword evidence="2" id="KW-0479">Metal-binding</keyword>
<dbReference type="OrthoDB" id="3930719at2759"/>
<dbReference type="STRING" id="1531966.A0A0A1SKR8"/>
<dbReference type="PROSITE" id="PS51891">
    <property type="entry name" value="CENP_V_GFA"/>
    <property type="match status" value="1"/>
</dbReference>
<dbReference type="HOGENOM" id="CLU_087334_0_0_1"/>
<proteinExistence type="inferred from homology"/>
<evidence type="ECO:0000256" key="3">
    <source>
        <dbReference type="ARBA" id="ARBA00022833"/>
    </source>
</evidence>
<evidence type="ECO:0000313" key="5">
    <source>
        <dbReference type="EMBL" id="CEJ80843.1"/>
    </source>
</evidence>
<dbReference type="PANTHER" id="PTHR28620:SF1">
    <property type="entry name" value="CENP-V_GFA DOMAIN-CONTAINING PROTEIN"/>
    <property type="match status" value="1"/>
</dbReference>
<dbReference type="InterPro" id="IPR006913">
    <property type="entry name" value="CENP-V/GFA"/>
</dbReference>
<dbReference type="SUPFAM" id="SSF51316">
    <property type="entry name" value="Mss4-like"/>
    <property type="match status" value="1"/>
</dbReference>
<dbReference type="InterPro" id="IPR011057">
    <property type="entry name" value="Mss4-like_sf"/>
</dbReference>
<protein>
    <recommendedName>
        <fullName evidence="4">CENP-V/GFA domain-containing protein</fullName>
    </recommendedName>
</protein>
<evidence type="ECO:0000256" key="1">
    <source>
        <dbReference type="ARBA" id="ARBA00005495"/>
    </source>
</evidence>
<dbReference type="EMBL" id="CDHN01000001">
    <property type="protein sequence ID" value="CEJ80843.1"/>
    <property type="molecule type" value="Genomic_DNA"/>
</dbReference>
<dbReference type="Gene3D" id="2.170.150.70">
    <property type="match status" value="1"/>
</dbReference>
<dbReference type="InterPro" id="IPR052355">
    <property type="entry name" value="CENP-V-like"/>
</dbReference>
<keyword evidence="6" id="KW-1185">Reference proteome</keyword>
<dbReference type="Proteomes" id="UP000039046">
    <property type="component" value="Unassembled WGS sequence"/>
</dbReference>
<accession>A0A0A1SKR8</accession>
<dbReference type="AlphaFoldDB" id="A0A0A1SKR8"/>
<keyword evidence="3" id="KW-0862">Zinc</keyword>
<evidence type="ECO:0000313" key="6">
    <source>
        <dbReference type="Proteomes" id="UP000039046"/>
    </source>
</evidence>
<dbReference type="PANTHER" id="PTHR28620">
    <property type="entry name" value="CENTROMERE PROTEIN V"/>
    <property type="match status" value="1"/>
</dbReference>
<feature type="domain" description="CENP-V/GFA" evidence="4">
    <location>
        <begin position="5"/>
        <end position="138"/>
    </location>
</feature>
<comment type="similarity">
    <text evidence="1">Belongs to the Gfa family.</text>
</comment>
<dbReference type="GO" id="GO:0046872">
    <property type="term" value="F:metal ion binding"/>
    <property type="evidence" value="ECO:0007669"/>
    <property type="project" value="UniProtKB-KW"/>
</dbReference>
<evidence type="ECO:0000256" key="2">
    <source>
        <dbReference type="ARBA" id="ARBA00022723"/>
    </source>
</evidence>
<name>A0A0A1SKR8_9HYPO</name>
<organism evidence="5 6">
    <name type="scientific">[Torrubiella] hemipterigena</name>
    <dbReference type="NCBI Taxonomy" id="1531966"/>
    <lineage>
        <taxon>Eukaryota</taxon>
        <taxon>Fungi</taxon>
        <taxon>Dikarya</taxon>
        <taxon>Ascomycota</taxon>
        <taxon>Pezizomycotina</taxon>
        <taxon>Sordariomycetes</taxon>
        <taxon>Hypocreomycetidae</taxon>
        <taxon>Hypocreales</taxon>
        <taxon>Clavicipitaceae</taxon>
        <taxon>Clavicipitaceae incertae sedis</taxon>
        <taxon>'Torrubiella' clade</taxon>
    </lineage>
</organism>
<dbReference type="GO" id="GO:0016846">
    <property type="term" value="F:carbon-sulfur lyase activity"/>
    <property type="evidence" value="ECO:0007669"/>
    <property type="project" value="InterPro"/>
</dbReference>